<reference evidence="12" key="1">
    <citation type="journal article" date="2023" name="Mol. Phylogenet. Evol.">
        <title>Genome-scale phylogeny and comparative genomics of the fungal order Sordariales.</title>
        <authorList>
            <person name="Hensen N."/>
            <person name="Bonometti L."/>
            <person name="Westerberg I."/>
            <person name="Brannstrom I.O."/>
            <person name="Guillou S."/>
            <person name="Cros-Aarteil S."/>
            <person name="Calhoun S."/>
            <person name="Haridas S."/>
            <person name="Kuo A."/>
            <person name="Mondo S."/>
            <person name="Pangilinan J."/>
            <person name="Riley R."/>
            <person name="LaButti K."/>
            <person name="Andreopoulos B."/>
            <person name="Lipzen A."/>
            <person name="Chen C."/>
            <person name="Yan M."/>
            <person name="Daum C."/>
            <person name="Ng V."/>
            <person name="Clum A."/>
            <person name="Steindorff A."/>
            <person name="Ohm R.A."/>
            <person name="Martin F."/>
            <person name="Silar P."/>
            <person name="Natvig D.O."/>
            <person name="Lalanne C."/>
            <person name="Gautier V."/>
            <person name="Ament-Velasquez S.L."/>
            <person name="Kruys A."/>
            <person name="Hutchinson M.I."/>
            <person name="Powell A.J."/>
            <person name="Barry K."/>
            <person name="Miller A.N."/>
            <person name="Grigoriev I.V."/>
            <person name="Debuchy R."/>
            <person name="Gladieux P."/>
            <person name="Hiltunen Thoren M."/>
            <person name="Johannesson H."/>
        </authorList>
    </citation>
    <scope>NUCLEOTIDE SEQUENCE</scope>
    <source>
        <strain evidence="12">CBS 315.58</strain>
    </source>
</reference>
<feature type="binding site" evidence="9">
    <location>
        <position position="194"/>
    </location>
    <ligand>
        <name>Zn(2+)</name>
        <dbReference type="ChEBI" id="CHEBI:29105"/>
    </ligand>
</feature>
<evidence type="ECO:0000256" key="4">
    <source>
        <dbReference type="ARBA" id="ARBA00022723"/>
    </source>
</evidence>
<dbReference type="EMBL" id="MU863889">
    <property type="protein sequence ID" value="KAK4203353.1"/>
    <property type="molecule type" value="Genomic_DNA"/>
</dbReference>
<dbReference type="InterPro" id="IPR036874">
    <property type="entry name" value="Carbonic_anhydrase_sf"/>
</dbReference>
<evidence type="ECO:0000313" key="12">
    <source>
        <dbReference type="EMBL" id="KAK4203353.1"/>
    </source>
</evidence>
<dbReference type="PANTHER" id="PTHR11002:SF51">
    <property type="entry name" value="CARBONIC ANHYDRASE"/>
    <property type="match status" value="1"/>
</dbReference>
<evidence type="ECO:0000256" key="2">
    <source>
        <dbReference type="ARBA" id="ARBA00012925"/>
    </source>
</evidence>
<organism evidence="12 13">
    <name type="scientific">Triangularia verruculosa</name>
    <dbReference type="NCBI Taxonomy" id="2587418"/>
    <lineage>
        <taxon>Eukaryota</taxon>
        <taxon>Fungi</taxon>
        <taxon>Dikarya</taxon>
        <taxon>Ascomycota</taxon>
        <taxon>Pezizomycotina</taxon>
        <taxon>Sordariomycetes</taxon>
        <taxon>Sordariomycetidae</taxon>
        <taxon>Sordariales</taxon>
        <taxon>Podosporaceae</taxon>
        <taxon>Triangularia</taxon>
    </lineage>
</organism>
<comment type="cofactor">
    <cofactor evidence="9">
        <name>Zn(2+)</name>
        <dbReference type="ChEBI" id="CHEBI:29105"/>
    </cofactor>
    <text evidence="9">Binds 1 zinc ion per subunit.</text>
</comment>
<feature type="binding site" evidence="9">
    <location>
        <position position="137"/>
    </location>
    <ligand>
        <name>Zn(2+)</name>
        <dbReference type="ChEBI" id="CHEBI:29105"/>
    </ligand>
</feature>
<dbReference type="Pfam" id="PF00484">
    <property type="entry name" value="Pro_CA"/>
    <property type="match status" value="1"/>
</dbReference>
<keyword evidence="6 10" id="KW-0456">Lyase</keyword>
<accession>A0AAN6XN07</accession>
<evidence type="ECO:0000256" key="9">
    <source>
        <dbReference type="PIRSR" id="PIRSR601765-1"/>
    </source>
</evidence>
<evidence type="ECO:0000313" key="13">
    <source>
        <dbReference type="Proteomes" id="UP001303160"/>
    </source>
</evidence>
<dbReference type="InterPro" id="IPR015892">
    <property type="entry name" value="Carbonic_anhydrase_CS"/>
</dbReference>
<evidence type="ECO:0000256" key="1">
    <source>
        <dbReference type="ARBA" id="ARBA00006217"/>
    </source>
</evidence>
<feature type="binding site" evidence="9">
    <location>
        <position position="135"/>
    </location>
    <ligand>
        <name>Zn(2+)</name>
        <dbReference type="ChEBI" id="CHEBI:29105"/>
    </ligand>
</feature>
<dbReference type="GO" id="GO:0004089">
    <property type="term" value="F:carbonate dehydratase activity"/>
    <property type="evidence" value="ECO:0007669"/>
    <property type="project" value="UniProtKB-UniRule"/>
</dbReference>
<keyword evidence="13" id="KW-1185">Reference proteome</keyword>
<dbReference type="PANTHER" id="PTHR11002">
    <property type="entry name" value="CARBONIC ANHYDRASE"/>
    <property type="match status" value="1"/>
</dbReference>
<evidence type="ECO:0000256" key="10">
    <source>
        <dbReference type="RuleBase" id="RU003956"/>
    </source>
</evidence>
<feature type="compositionally biased region" description="Low complexity" evidence="11">
    <location>
        <begin position="56"/>
        <end position="76"/>
    </location>
</feature>
<dbReference type="GO" id="GO:0005737">
    <property type="term" value="C:cytoplasm"/>
    <property type="evidence" value="ECO:0007669"/>
    <property type="project" value="TreeGrafter"/>
</dbReference>
<gene>
    <name evidence="12" type="ORF">QBC40DRAFT_23627</name>
</gene>
<dbReference type="GO" id="GO:0015976">
    <property type="term" value="P:carbon utilization"/>
    <property type="evidence" value="ECO:0007669"/>
    <property type="project" value="InterPro"/>
</dbReference>
<dbReference type="SMART" id="SM00947">
    <property type="entry name" value="Pro_CA"/>
    <property type="match status" value="1"/>
</dbReference>
<dbReference type="FunFam" id="3.40.1050.10:FF:000001">
    <property type="entry name" value="Carbonic anhydrase"/>
    <property type="match status" value="1"/>
</dbReference>
<evidence type="ECO:0000256" key="11">
    <source>
        <dbReference type="SAM" id="MobiDB-lite"/>
    </source>
</evidence>
<dbReference type="PROSITE" id="PS00704">
    <property type="entry name" value="PROK_CO2_ANHYDRASE_1"/>
    <property type="match status" value="1"/>
</dbReference>
<sequence length="304" mass="34182">MISSRVVTTPLLQQSTSAAIRRAFISNSPSSSFSSPLVRFGPFHFPTRAAPSLLRHCSSDSHSSSSSNLPKANPSSDKTTWRDMPEKDISRYLCETHARVFEHNRTWAAEKKRVDPEFFTKLSAGQNPEYLWIGCSDSRIPAEQITGLEPGHAFVHRNIANLVCNTDLNVMAVINYAVRHLKVKHIVVCGHYGCGGVKAAMTAKDLGILNPWLRNIRDVYRLHEKELDAIPDEEARYNRLVELNVIEQCKNVVKTAGVQQSYAANSYPIVHGWVFGFNDGLLRDLKIDFEGMLKDIQKIYNLVD</sequence>
<dbReference type="InterPro" id="IPR001765">
    <property type="entry name" value="Carbonic_anhydrase"/>
</dbReference>
<dbReference type="GO" id="GO:0071244">
    <property type="term" value="P:cellular response to carbon dioxide"/>
    <property type="evidence" value="ECO:0007669"/>
    <property type="project" value="TreeGrafter"/>
</dbReference>
<proteinExistence type="inferred from homology"/>
<name>A0AAN6XN07_9PEZI</name>
<comment type="function">
    <text evidence="10">Reversible hydration of carbon dioxide.</text>
</comment>
<evidence type="ECO:0000256" key="7">
    <source>
        <dbReference type="ARBA" id="ARBA00031969"/>
    </source>
</evidence>
<protein>
    <recommendedName>
        <fullName evidence="3 10">Carbonic anhydrase</fullName>
        <ecNumber evidence="2 10">4.2.1.1</ecNumber>
    </recommendedName>
    <alternativeName>
        <fullName evidence="7 10">Carbonate dehydratase</fullName>
    </alternativeName>
</protein>
<feature type="binding site" evidence="9">
    <location>
        <position position="191"/>
    </location>
    <ligand>
        <name>Zn(2+)</name>
        <dbReference type="ChEBI" id="CHEBI:29105"/>
    </ligand>
</feature>
<dbReference type="GO" id="GO:0034599">
    <property type="term" value="P:cellular response to oxidative stress"/>
    <property type="evidence" value="ECO:0007669"/>
    <property type="project" value="TreeGrafter"/>
</dbReference>
<feature type="region of interest" description="Disordered" evidence="11">
    <location>
        <begin position="56"/>
        <end position="82"/>
    </location>
</feature>
<reference evidence="12" key="2">
    <citation type="submission" date="2023-05" db="EMBL/GenBank/DDBJ databases">
        <authorList>
            <consortium name="Lawrence Berkeley National Laboratory"/>
            <person name="Steindorff A."/>
            <person name="Hensen N."/>
            <person name="Bonometti L."/>
            <person name="Westerberg I."/>
            <person name="Brannstrom I.O."/>
            <person name="Guillou S."/>
            <person name="Cros-Aarteil S."/>
            <person name="Calhoun S."/>
            <person name="Haridas S."/>
            <person name="Kuo A."/>
            <person name="Mondo S."/>
            <person name="Pangilinan J."/>
            <person name="Riley R."/>
            <person name="Labutti K."/>
            <person name="Andreopoulos B."/>
            <person name="Lipzen A."/>
            <person name="Chen C."/>
            <person name="Yanf M."/>
            <person name="Daum C."/>
            <person name="Ng V."/>
            <person name="Clum A."/>
            <person name="Ohm R."/>
            <person name="Martin F."/>
            <person name="Silar P."/>
            <person name="Natvig D."/>
            <person name="Lalanne C."/>
            <person name="Gautier V."/>
            <person name="Ament-Velasquez S.L."/>
            <person name="Kruys A."/>
            <person name="Hutchinson M.I."/>
            <person name="Powell A.J."/>
            <person name="Barry K."/>
            <person name="Miller A.N."/>
            <person name="Grigoriev I.V."/>
            <person name="Debuchy R."/>
            <person name="Gladieux P."/>
            <person name="Thoren M.H."/>
            <person name="Johannesson H."/>
        </authorList>
    </citation>
    <scope>NUCLEOTIDE SEQUENCE</scope>
    <source>
        <strain evidence="12">CBS 315.58</strain>
    </source>
</reference>
<dbReference type="SUPFAM" id="SSF53056">
    <property type="entry name" value="beta-carbonic anhydrase, cab"/>
    <property type="match status" value="1"/>
</dbReference>
<evidence type="ECO:0000256" key="6">
    <source>
        <dbReference type="ARBA" id="ARBA00023239"/>
    </source>
</evidence>
<keyword evidence="5 9" id="KW-0862">Zinc</keyword>
<dbReference type="Gene3D" id="3.40.1050.10">
    <property type="entry name" value="Carbonic anhydrase"/>
    <property type="match status" value="1"/>
</dbReference>
<evidence type="ECO:0000256" key="5">
    <source>
        <dbReference type="ARBA" id="ARBA00022833"/>
    </source>
</evidence>
<comment type="similarity">
    <text evidence="1 10">Belongs to the beta-class carbonic anhydrase family.</text>
</comment>
<comment type="catalytic activity">
    <reaction evidence="8 10">
        <text>hydrogencarbonate + H(+) = CO2 + H2O</text>
        <dbReference type="Rhea" id="RHEA:10748"/>
        <dbReference type="ChEBI" id="CHEBI:15377"/>
        <dbReference type="ChEBI" id="CHEBI:15378"/>
        <dbReference type="ChEBI" id="CHEBI:16526"/>
        <dbReference type="ChEBI" id="CHEBI:17544"/>
        <dbReference type="EC" id="4.2.1.1"/>
    </reaction>
</comment>
<dbReference type="GO" id="GO:0008270">
    <property type="term" value="F:zinc ion binding"/>
    <property type="evidence" value="ECO:0007669"/>
    <property type="project" value="UniProtKB-UniRule"/>
</dbReference>
<dbReference type="CDD" id="cd00883">
    <property type="entry name" value="beta_CA_cladeA"/>
    <property type="match status" value="1"/>
</dbReference>
<dbReference type="Proteomes" id="UP001303160">
    <property type="component" value="Unassembled WGS sequence"/>
</dbReference>
<comment type="caution">
    <text evidence="12">The sequence shown here is derived from an EMBL/GenBank/DDBJ whole genome shotgun (WGS) entry which is preliminary data.</text>
</comment>
<keyword evidence="4 9" id="KW-0479">Metal-binding</keyword>
<evidence type="ECO:0000256" key="8">
    <source>
        <dbReference type="ARBA" id="ARBA00048348"/>
    </source>
</evidence>
<evidence type="ECO:0000256" key="3">
    <source>
        <dbReference type="ARBA" id="ARBA00014628"/>
    </source>
</evidence>
<dbReference type="EC" id="4.2.1.1" evidence="2 10"/>
<dbReference type="AlphaFoldDB" id="A0AAN6XN07"/>